<dbReference type="PROSITE" id="PS50086">
    <property type="entry name" value="TBC_RABGAP"/>
    <property type="match status" value="1"/>
</dbReference>
<dbReference type="InterPro" id="IPR000195">
    <property type="entry name" value="Rab-GAP-TBC_dom"/>
</dbReference>
<evidence type="ECO:0000313" key="4">
    <source>
        <dbReference type="Proteomes" id="UP000694388"/>
    </source>
</evidence>
<dbReference type="PANTHER" id="PTHR16110:SF1">
    <property type="entry name" value="TBC1 DOMAIN FAMILY MEMBER 19"/>
    <property type="match status" value="1"/>
</dbReference>
<protein>
    <submittedName>
        <fullName evidence="3">TBC1 domain family, member 19</fullName>
    </submittedName>
</protein>
<keyword evidence="4" id="KW-1185">Reference proteome</keyword>
<name>A0A8C4R337_EPTBU</name>
<evidence type="ECO:0000256" key="1">
    <source>
        <dbReference type="SAM" id="SignalP"/>
    </source>
</evidence>
<dbReference type="SMART" id="SM00164">
    <property type="entry name" value="TBC"/>
    <property type="match status" value="1"/>
</dbReference>
<reference evidence="3" key="2">
    <citation type="submission" date="2025-09" db="UniProtKB">
        <authorList>
            <consortium name="Ensembl"/>
        </authorList>
    </citation>
    <scope>IDENTIFICATION</scope>
</reference>
<evidence type="ECO:0000259" key="2">
    <source>
        <dbReference type="PROSITE" id="PS50086"/>
    </source>
</evidence>
<keyword evidence="1" id="KW-0732">Signal</keyword>
<dbReference type="Proteomes" id="UP000694388">
    <property type="component" value="Unplaced"/>
</dbReference>
<reference evidence="3" key="1">
    <citation type="submission" date="2025-08" db="UniProtKB">
        <authorList>
            <consortium name="Ensembl"/>
        </authorList>
    </citation>
    <scope>IDENTIFICATION</scope>
</reference>
<organism evidence="3 4">
    <name type="scientific">Eptatretus burgeri</name>
    <name type="common">Inshore hagfish</name>
    <dbReference type="NCBI Taxonomy" id="7764"/>
    <lineage>
        <taxon>Eukaryota</taxon>
        <taxon>Metazoa</taxon>
        <taxon>Chordata</taxon>
        <taxon>Craniata</taxon>
        <taxon>Vertebrata</taxon>
        <taxon>Cyclostomata</taxon>
        <taxon>Myxini</taxon>
        <taxon>Myxiniformes</taxon>
        <taxon>Myxinidae</taxon>
        <taxon>Eptatretinae</taxon>
        <taxon>Eptatretus</taxon>
    </lineage>
</organism>
<feature type="domain" description="Rab-GAP TBC" evidence="2">
    <location>
        <begin position="30"/>
        <end position="288"/>
    </location>
</feature>
<dbReference type="SUPFAM" id="SSF47923">
    <property type="entry name" value="Ypt/Rab-GAP domain of gyp1p"/>
    <property type="match status" value="1"/>
</dbReference>
<evidence type="ECO:0000313" key="3">
    <source>
        <dbReference type="Ensembl" id="ENSEBUP00000022989.1"/>
    </source>
</evidence>
<dbReference type="OMA" id="IFREMYM"/>
<dbReference type="Pfam" id="PF00566">
    <property type="entry name" value="RabGAP-TBC"/>
    <property type="match status" value="1"/>
</dbReference>
<feature type="signal peptide" evidence="1">
    <location>
        <begin position="1"/>
        <end position="16"/>
    </location>
</feature>
<dbReference type="Ensembl" id="ENSEBUT00000023564.1">
    <property type="protein sequence ID" value="ENSEBUP00000022989.1"/>
    <property type="gene ID" value="ENSEBUG00000014153.1"/>
</dbReference>
<accession>A0A8C4R337</accession>
<proteinExistence type="predicted"/>
<dbReference type="InterPro" id="IPR042507">
    <property type="entry name" value="TBC1D19"/>
</dbReference>
<dbReference type="Gene3D" id="1.10.472.80">
    <property type="entry name" value="Ypt/Rab-GAP domain of gyp1p, domain 3"/>
    <property type="match status" value="1"/>
</dbReference>
<dbReference type="PANTHER" id="PTHR16110">
    <property type="entry name" value="TBC1 DOMAIN FAMILY MEMBER 19"/>
    <property type="match status" value="1"/>
</dbReference>
<feature type="chain" id="PRO_5034892512" evidence="1">
    <location>
        <begin position="17"/>
        <end position="343"/>
    </location>
</feature>
<dbReference type="GeneTree" id="ENSGT00390000015965"/>
<sequence>MFRMFFVFTLYRAVLSVGESSAAQCYARKGCPTGLRAKLWLLALGISPGLELVQHFEQLKSAVILNELLVDSLIYKDVKLTASNDDYYFVFEDYLYQVLLCFSRDVSIGEYLCNTSGVNQVTSLQTGWLRSHIPNGEDRSEVGTAKYSANGVIPFHGFAMYAAPLCLLYNEPPTLYSVFREMYIKFFFRLHCVSSHPSVSEFMHLPSHLNFNMIMITNMLDLFSQGIVMLCLLFESLVQVHQPQLFLHLHDVGAPPLRIAFKWLVRAFSGYLATDQVLLLWDRMLGFGSTQILAVLAAAVFILRAENLMESSNLLTAEAVVADLSTIKVVPLLQLLLFAPDTP</sequence>
<dbReference type="InterPro" id="IPR035969">
    <property type="entry name" value="Rab-GAP_TBC_sf"/>
</dbReference>
<dbReference type="AlphaFoldDB" id="A0A8C4R337"/>